<dbReference type="AlphaFoldDB" id="A0A0M9W9L3"/>
<evidence type="ECO:0000256" key="1">
    <source>
        <dbReference type="SAM" id="MobiDB-lite"/>
    </source>
</evidence>
<protein>
    <submittedName>
        <fullName evidence="2">Uncharacterized protein</fullName>
    </submittedName>
</protein>
<reference evidence="2 3" key="1">
    <citation type="submission" date="2015-08" db="EMBL/GenBank/DDBJ databases">
        <title>Genome sequencing of Penicillium nordicum.</title>
        <authorList>
            <person name="Nguyen H.D."/>
            <person name="Seifert K.A."/>
        </authorList>
    </citation>
    <scope>NUCLEOTIDE SEQUENCE [LARGE SCALE GENOMIC DNA]</scope>
    <source>
        <strain evidence="2 3">DAOMC 185683</strain>
    </source>
</reference>
<feature type="region of interest" description="Disordered" evidence="1">
    <location>
        <begin position="24"/>
        <end position="132"/>
    </location>
</feature>
<feature type="compositionally biased region" description="Acidic residues" evidence="1">
    <location>
        <begin position="98"/>
        <end position="109"/>
    </location>
</feature>
<organism evidence="2 3">
    <name type="scientific">Penicillium nordicum</name>
    <dbReference type="NCBI Taxonomy" id="229535"/>
    <lineage>
        <taxon>Eukaryota</taxon>
        <taxon>Fungi</taxon>
        <taxon>Dikarya</taxon>
        <taxon>Ascomycota</taxon>
        <taxon>Pezizomycotina</taxon>
        <taxon>Eurotiomycetes</taxon>
        <taxon>Eurotiomycetidae</taxon>
        <taxon>Eurotiales</taxon>
        <taxon>Aspergillaceae</taxon>
        <taxon>Penicillium</taxon>
    </lineage>
</organism>
<feature type="compositionally biased region" description="Basic and acidic residues" evidence="1">
    <location>
        <begin position="42"/>
        <end position="95"/>
    </location>
</feature>
<gene>
    <name evidence="2" type="ORF">ACN38_g12940</name>
</gene>
<evidence type="ECO:0000313" key="3">
    <source>
        <dbReference type="Proteomes" id="UP000037696"/>
    </source>
</evidence>
<comment type="caution">
    <text evidence="2">The sequence shown here is derived from an EMBL/GenBank/DDBJ whole genome shotgun (WGS) entry which is preliminary data.</text>
</comment>
<evidence type="ECO:0000313" key="2">
    <source>
        <dbReference type="EMBL" id="KOS36325.1"/>
    </source>
</evidence>
<accession>A0A0M9W9L3</accession>
<proteinExistence type="predicted"/>
<keyword evidence="3" id="KW-1185">Reference proteome</keyword>
<feature type="compositionally biased region" description="Basic residues" evidence="1">
    <location>
        <begin position="24"/>
        <end position="41"/>
    </location>
</feature>
<name>A0A0M9W9L3_9EURO</name>
<dbReference type="Proteomes" id="UP000037696">
    <property type="component" value="Unassembled WGS sequence"/>
</dbReference>
<dbReference type="EMBL" id="LHQQ01000498">
    <property type="protein sequence ID" value="KOS36325.1"/>
    <property type="molecule type" value="Genomic_DNA"/>
</dbReference>
<sequence>MFICQHIHREKLAGLINPVVKAYRARKKAPMSTYKPRRYRSPQRDRKDISRKNDDDRPVKSRDDVRRREGRDDRTNARQDPPRRPRTEKARHAALDEPSSDDDDGDQSSESDHSLKYTKSPTLRLKGLWLAS</sequence>